<evidence type="ECO:0000313" key="2">
    <source>
        <dbReference type="Proteomes" id="UP000276133"/>
    </source>
</evidence>
<protein>
    <submittedName>
        <fullName evidence="1">Uncharacterized protein</fullName>
    </submittedName>
</protein>
<keyword evidence="2" id="KW-1185">Reference proteome</keyword>
<proteinExistence type="predicted"/>
<dbReference type="Proteomes" id="UP000276133">
    <property type="component" value="Unassembled WGS sequence"/>
</dbReference>
<organism evidence="1 2">
    <name type="scientific">Brachionus plicatilis</name>
    <name type="common">Marine rotifer</name>
    <name type="synonym">Brachionus muelleri</name>
    <dbReference type="NCBI Taxonomy" id="10195"/>
    <lineage>
        <taxon>Eukaryota</taxon>
        <taxon>Metazoa</taxon>
        <taxon>Spiralia</taxon>
        <taxon>Gnathifera</taxon>
        <taxon>Rotifera</taxon>
        <taxon>Eurotatoria</taxon>
        <taxon>Monogononta</taxon>
        <taxon>Pseudotrocha</taxon>
        <taxon>Ploima</taxon>
        <taxon>Brachionidae</taxon>
        <taxon>Brachionus</taxon>
    </lineage>
</organism>
<name>A0A3M7SCX1_BRAPC</name>
<reference evidence="1 2" key="1">
    <citation type="journal article" date="2018" name="Sci. Rep.">
        <title>Genomic signatures of local adaptation to the degree of environmental predictability in rotifers.</title>
        <authorList>
            <person name="Franch-Gras L."/>
            <person name="Hahn C."/>
            <person name="Garcia-Roger E.M."/>
            <person name="Carmona M.J."/>
            <person name="Serra M."/>
            <person name="Gomez A."/>
        </authorList>
    </citation>
    <scope>NUCLEOTIDE SEQUENCE [LARGE SCALE GENOMIC DNA]</scope>
    <source>
        <strain evidence="1">HYR1</strain>
    </source>
</reference>
<comment type="caution">
    <text evidence="1">The sequence shown here is derived from an EMBL/GenBank/DDBJ whole genome shotgun (WGS) entry which is preliminary data.</text>
</comment>
<accession>A0A3M7SCX1</accession>
<sequence>MVSYTPRASAITTYSHCLILKTLISLCVSSLNIKPSESSQTKFLPEFLHHIHCYFLQSSYHRESKP</sequence>
<dbReference type="AlphaFoldDB" id="A0A3M7SCX1"/>
<dbReference type="EMBL" id="REGN01001625">
    <property type="protein sequence ID" value="RNA33515.1"/>
    <property type="molecule type" value="Genomic_DNA"/>
</dbReference>
<gene>
    <name evidence="1" type="ORF">BpHYR1_008341</name>
</gene>
<evidence type="ECO:0000313" key="1">
    <source>
        <dbReference type="EMBL" id="RNA33515.1"/>
    </source>
</evidence>